<reference evidence="2 3" key="1">
    <citation type="submission" date="2017-11" db="EMBL/GenBank/DDBJ databases">
        <title>Genomic Encyclopedia of Archaeal and Bacterial Type Strains, Phase II (KMG-II): From Individual Species to Whole Genera.</title>
        <authorList>
            <person name="Goeker M."/>
        </authorList>
    </citation>
    <scope>NUCLEOTIDE SEQUENCE [LARGE SCALE GENOMIC DNA]</scope>
    <source>
        <strain evidence="2 3">DSM 27617</strain>
    </source>
</reference>
<name>A0A2M9C8J8_9FLAO</name>
<dbReference type="AlphaFoldDB" id="A0A2M9C8J8"/>
<feature type="signal peptide" evidence="1">
    <location>
        <begin position="1"/>
        <end position="18"/>
    </location>
</feature>
<keyword evidence="1" id="KW-0732">Signal</keyword>
<sequence length="171" mass="18594">MKKIFLSLFAMSTLQIYAQKTINIFNYTPYNLTNYLVGADQTNNCYPSISGTNYPIPVPPLGTVSYTGYYNSQLQNPGINSWDVILAPNNGSTQPSTSPLLIALGASTDWMMNKFYVSDPSGAPLYYSGASIGTLSCGAPLISTLTPTSTTPYPFEAFWFVAGGQTYFVLQ</sequence>
<comment type="caution">
    <text evidence="2">The sequence shown here is derived from an EMBL/GenBank/DDBJ whole genome shotgun (WGS) entry which is preliminary data.</text>
</comment>
<accession>A0A2M9C8J8</accession>
<feature type="chain" id="PRO_5014618044" evidence="1">
    <location>
        <begin position="19"/>
        <end position="171"/>
    </location>
</feature>
<dbReference type="OrthoDB" id="1248076at2"/>
<dbReference type="Proteomes" id="UP000228740">
    <property type="component" value="Unassembled WGS sequence"/>
</dbReference>
<keyword evidence="3" id="KW-1185">Reference proteome</keyword>
<protein>
    <submittedName>
        <fullName evidence="2">Uncharacterized protein</fullName>
    </submittedName>
</protein>
<dbReference type="EMBL" id="PGFD01000001">
    <property type="protein sequence ID" value="PJJ67157.1"/>
    <property type="molecule type" value="Genomic_DNA"/>
</dbReference>
<evidence type="ECO:0000313" key="3">
    <source>
        <dbReference type="Proteomes" id="UP000228740"/>
    </source>
</evidence>
<proteinExistence type="predicted"/>
<dbReference type="RefSeq" id="WP_157798729.1">
    <property type="nucleotide sequence ID" value="NZ_PGFD01000001.1"/>
</dbReference>
<evidence type="ECO:0000256" key="1">
    <source>
        <dbReference type="SAM" id="SignalP"/>
    </source>
</evidence>
<evidence type="ECO:0000313" key="2">
    <source>
        <dbReference type="EMBL" id="PJJ67157.1"/>
    </source>
</evidence>
<gene>
    <name evidence="2" type="ORF">CLV73_1156</name>
</gene>
<organism evidence="2 3">
    <name type="scientific">Chryseobacterium geocarposphaerae</name>
    <dbReference type="NCBI Taxonomy" id="1416776"/>
    <lineage>
        <taxon>Bacteria</taxon>
        <taxon>Pseudomonadati</taxon>
        <taxon>Bacteroidota</taxon>
        <taxon>Flavobacteriia</taxon>
        <taxon>Flavobacteriales</taxon>
        <taxon>Weeksellaceae</taxon>
        <taxon>Chryseobacterium group</taxon>
        <taxon>Chryseobacterium</taxon>
    </lineage>
</organism>